<dbReference type="SMART" id="SM00421">
    <property type="entry name" value="HTH_LUXR"/>
    <property type="match status" value="1"/>
</dbReference>
<dbReference type="CDD" id="cd06170">
    <property type="entry name" value="LuxR_C_like"/>
    <property type="match status" value="1"/>
</dbReference>
<comment type="caution">
    <text evidence="5">The sequence shown here is derived from an EMBL/GenBank/DDBJ whole genome shotgun (WGS) entry which is preliminary data.</text>
</comment>
<dbReference type="Gene3D" id="1.10.10.10">
    <property type="entry name" value="Winged helix-like DNA-binding domain superfamily/Winged helix DNA-binding domain"/>
    <property type="match status" value="1"/>
</dbReference>
<dbReference type="OrthoDB" id="134933at2"/>
<evidence type="ECO:0000313" key="5">
    <source>
        <dbReference type="EMBL" id="RSM50743.1"/>
    </source>
</evidence>
<evidence type="ECO:0000256" key="3">
    <source>
        <dbReference type="SAM" id="MobiDB-lite"/>
    </source>
</evidence>
<dbReference type="InterPro" id="IPR011990">
    <property type="entry name" value="TPR-like_helical_dom_sf"/>
</dbReference>
<evidence type="ECO:0000256" key="1">
    <source>
        <dbReference type="ARBA" id="ARBA00022741"/>
    </source>
</evidence>
<dbReference type="PRINTS" id="PR00038">
    <property type="entry name" value="HTHLUXR"/>
</dbReference>
<dbReference type="InterPro" id="IPR027417">
    <property type="entry name" value="P-loop_NTPase"/>
</dbReference>
<sequence>MGTGAEPQARPQVHEVYPRAVTVPEFGIVLPEQDTGPRQAELLERAGELTAVAALVAAADAGRGGLLLVEAAAGLGKSTLLDHAAALARDQGHVVLRARGHELERAFAWGVTRTLFERWAGGGAQAELLTGPATAARLVLGAAEEPGDLPASDAAFAILHGLYWLAVRLAERTPLLITVDDAQWADGPSLRWLTFLLGRLTDLPIAVLVATRPGTRGEDRVLARLAGDPDVQERRLEPLGPDAVAELVRRRRPDADDGFCRRCLELTGGNPLHLRELLAAIEVHPGGTDAEILAGSVALASRSLARSVRRRLAALSPAAYRLARAVAVFENDAPLTMAAELAEVDTSEAAHAADELTRADLLRPGDPLEFIHPLVRTAVYHELLPRRRAQLHRQAAVLLVGDGAADECVAAHLLESPPGEDDEVVTTLRVTARRAFARGAPASAVRYLDRALREPPSAAARPEVLAELGRAEGATGGQEAIEHLTEAVELAGDARTRATLLLELSRLLHDRGRLDEACEACLRGRAELEGDGDGQTDELAAGLDAAYLTSAMLSPNQAADAHRRVRAILDRPTRLDSPADRALTSKAMIMRMGAGGNRDELLTVARDLFAGGRLATEGGADSQALWHTMGALSYCDDYATAEHAFQLALADARRRGSTIALAGASVFRARQILWTGPVAEAEHDARTAFDVWRGVGHMYVSAAGLCLVTALLEQDDTDQAETVLAAVEEHATPFGLFAAWRLAAAGRVAARRGQDAEALRAFTACGQHLVEIVQLNPVMLSWRSEAGLAALRLGRRDAAEPLINEELALAERFGAPRAIGVARRAAGLLARGAQGIELLRSAADLHHSCAAHLEHATTLVELGAAIRRAGRPAEARDTLRDALALAETLGATHLARRARTEVHLAGGRAPSRRDTTAELTPSESRVARLAADGHTNRQIANSLFITVKAVEWHLSNTYRKLRIRGRDEIAGALAVPSDTT</sequence>
<dbReference type="PANTHER" id="PTHR16305">
    <property type="entry name" value="TESTICULAR SOLUBLE ADENYLYL CYCLASE"/>
    <property type="match status" value="1"/>
</dbReference>
<feature type="region of interest" description="Disordered" evidence="3">
    <location>
        <begin position="903"/>
        <end position="922"/>
    </location>
</feature>
<keyword evidence="1" id="KW-0547">Nucleotide-binding</keyword>
<dbReference type="InterPro" id="IPR016032">
    <property type="entry name" value="Sig_transdc_resp-reg_C-effctor"/>
</dbReference>
<protein>
    <recommendedName>
        <fullName evidence="4">HTH luxR-type domain-containing protein</fullName>
    </recommendedName>
</protein>
<proteinExistence type="predicted"/>
<dbReference type="AlphaFoldDB" id="A0A428X5Z9"/>
<dbReference type="GO" id="GO:0005737">
    <property type="term" value="C:cytoplasm"/>
    <property type="evidence" value="ECO:0007669"/>
    <property type="project" value="TreeGrafter"/>
</dbReference>
<dbReference type="EMBL" id="QHHU01000001">
    <property type="protein sequence ID" value="RSM50743.1"/>
    <property type="molecule type" value="Genomic_DNA"/>
</dbReference>
<organism evidence="5 6">
    <name type="scientific">Amycolatopsis balhimycina DSM 5908</name>
    <dbReference type="NCBI Taxonomy" id="1081091"/>
    <lineage>
        <taxon>Bacteria</taxon>
        <taxon>Bacillati</taxon>
        <taxon>Actinomycetota</taxon>
        <taxon>Actinomycetes</taxon>
        <taxon>Pseudonocardiales</taxon>
        <taxon>Pseudonocardiaceae</taxon>
        <taxon>Amycolatopsis</taxon>
    </lineage>
</organism>
<feature type="domain" description="HTH luxR-type" evidence="4">
    <location>
        <begin position="912"/>
        <end position="977"/>
    </location>
</feature>
<dbReference type="Proteomes" id="UP000286716">
    <property type="component" value="Unassembled WGS sequence"/>
</dbReference>
<dbReference type="PROSITE" id="PS50043">
    <property type="entry name" value="HTH_LUXR_2"/>
    <property type="match status" value="1"/>
</dbReference>
<dbReference type="GO" id="GO:0005524">
    <property type="term" value="F:ATP binding"/>
    <property type="evidence" value="ECO:0007669"/>
    <property type="project" value="UniProtKB-KW"/>
</dbReference>
<keyword evidence="6" id="KW-1185">Reference proteome</keyword>
<dbReference type="InterPro" id="IPR036388">
    <property type="entry name" value="WH-like_DNA-bd_sf"/>
</dbReference>
<name>A0A428X5Z9_AMYBA</name>
<dbReference type="InterPro" id="IPR000792">
    <property type="entry name" value="Tscrpt_reg_LuxR_C"/>
</dbReference>
<accession>A0A428X5Z9</accession>
<dbReference type="SUPFAM" id="SSF46894">
    <property type="entry name" value="C-terminal effector domain of the bipartite response regulators"/>
    <property type="match status" value="1"/>
</dbReference>
<evidence type="ECO:0000256" key="2">
    <source>
        <dbReference type="ARBA" id="ARBA00022840"/>
    </source>
</evidence>
<dbReference type="InterPro" id="IPR041664">
    <property type="entry name" value="AAA_16"/>
</dbReference>
<keyword evidence="2" id="KW-0067">ATP-binding</keyword>
<reference evidence="5 6" key="1">
    <citation type="submission" date="2018-05" db="EMBL/GenBank/DDBJ databases">
        <title>Evolution of GPA BGCs.</title>
        <authorList>
            <person name="Waglechner N."/>
            <person name="Wright G.D."/>
        </authorList>
    </citation>
    <scope>NUCLEOTIDE SEQUENCE [LARGE SCALE GENOMIC DNA]</scope>
    <source>
        <strain evidence="5 6">DSM 5908</strain>
    </source>
</reference>
<dbReference type="Pfam" id="PF00196">
    <property type="entry name" value="GerE"/>
    <property type="match status" value="1"/>
</dbReference>
<dbReference type="GO" id="GO:0003677">
    <property type="term" value="F:DNA binding"/>
    <property type="evidence" value="ECO:0007669"/>
    <property type="project" value="InterPro"/>
</dbReference>
<dbReference type="SUPFAM" id="SSF52540">
    <property type="entry name" value="P-loop containing nucleoside triphosphate hydrolases"/>
    <property type="match status" value="1"/>
</dbReference>
<dbReference type="GO" id="GO:0004016">
    <property type="term" value="F:adenylate cyclase activity"/>
    <property type="evidence" value="ECO:0007669"/>
    <property type="project" value="TreeGrafter"/>
</dbReference>
<dbReference type="GO" id="GO:0006355">
    <property type="term" value="P:regulation of DNA-templated transcription"/>
    <property type="evidence" value="ECO:0007669"/>
    <property type="project" value="InterPro"/>
</dbReference>
<dbReference type="PANTHER" id="PTHR16305:SF35">
    <property type="entry name" value="TRANSCRIPTIONAL ACTIVATOR DOMAIN"/>
    <property type="match status" value="1"/>
</dbReference>
<evidence type="ECO:0000313" key="6">
    <source>
        <dbReference type="Proteomes" id="UP000286716"/>
    </source>
</evidence>
<dbReference type="Pfam" id="PF13191">
    <property type="entry name" value="AAA_16"/>
    <property type="match status" value="1"/>
</dbReference>
<dbReference type="SUPFAM" id="SSF48452">
    <property type="entry name" value="TPR-like"/>
    <property type="match status" value="1"/>
</dbReference>
<evidence type="ECO:0000259" key="4">
    <source>
        <dbReference type="PROSITE" id="PS50043"/>
    </source>
</evidence>
<dbReference type="Gene3D" id="1.25.40.10">
    <property type="entry name" value="Tetratricopeptide repeat domain"/>
    <property type="match status" value="2"/>
</dbReference>
<gene>
    <name evidence="5" type="ORF">DMA12_00885</name>
</gene>